<dbReference type="Proteomes" id="UP001172102">
    <property type="component" value="Unassembled WGS sequence"/>
</dbReference>
<dbReference type="EMBL" id="JAUKUA010000002">
    <property type="protein sequence ID" value="KAK0724928.1"/>
    <property type="molecule type" value="Genomic_DNA"/>
</dbReference>
<comment type="caution">
    <text evidence="1">The sequence shown here is derived from an EMBL/GenBank/DDBJ whole genome shotgun (WGS) entry which is preliminary data.</text>
</comment>
<sequence>MRLLERDDAGEFRLTKHLPNGVISEPYAILSHTWGDEEVLFKDLADGTAKNKKGYAKIWFCGDQAERDGLRFFWQDTCCIDNVAERMRWIEKRNTKYEEDKVYSLFGIFDVHMRLDYGEGKQNLWPTEPRDSRVEKKRIELAKGGLLADAYRWVFDNPDFSR</sequence>
<gene>
    <name evidence="1" type="ORF">B0H67DRAFT_680398</name>
</gene>
<dbReference type="AlphaFoldDB" id="A0AA40AZN8"/>
<evidence type="ECO:0000313" key="1">
    <source>
        <dbReference type="EMBL" id="KAK0724928.1"/>
    </source>
</evidence>
<dbReference type="PANTHER" id="PTHR10622:SF11">
    <property type="entry name" value="HET-DOMAIN-CONTAINING PROTEIN"/>
    <property type="match status" value="1"/>
</dbReference>
<evidence type="ECO:0000313" key="2">
    <source>
        <dbReference type="Proteomes" id="UP001172102"/>
    </source>
</evidence>
<proteinExistence type="predicted"/>
<dbReference type="PANTHER" id="PTHR10622">
    <property type="entry name" value="HET DOMAIN-CONTAINING PROTEIN"/>
    <property type="match status" value="1"/>
</dbReference>
<keyword evidence="2" id="KW-1185">Reference proteome</keyword>
<evidence type="ECO:0008006" key="3">
    <source>
        <dbReference type="Google" id="ProtNLM"/>
    </source>
</evidence>
<accession>A0AA40AZN8</accession>
<organism evidence="1 2">
    <name type="scientific">Lasiosphaeris hirsuta</name>
    <dbReference type="NCBI Taxonomy" id="260670"/>
    <lineage>
        <taxon>Eukaryota</taxon>
        <taxon>Fungi</taxon>
        <taxon>Dikarya</taxon>
        <taxon>Ascomycota</taxon>
        <taxon>Pezizomycotina</taxon>
        <taxon>Sordariomycetes</taxon>
        <taxon>Sordariomycetidae</taxon>
        <taxon>Sordariales</taxon>
        <taxon>Lasiosphaeriaceae</taxon>
        <taxon>Lasiosphaeris</taxon>
    </lineage>
</organism>
<protein>
    <recommendedName>
        <fullName evidence="3">Heterokaryon incompatibility domain-containing protein</fullName>
    </recommendedName>
</protein>
<name>A0AA40AZN8_9PEZI</name>
<reference evidence="1" key="1">
    <citation type="submission" date="2023-06" db="EMBL/GenBank/DDBJ databases">
        <title>Genome-scale phylogeny and comparative genomics of the fungal order Sordariales.</title>
        <authorList>
            <consortium name="Lawrence Berkeley National Laboratory"/>
            <person name="Hensen N."/>
            <person name="Bonometti L."/>
            <person name="Westerberg I."/>
            <person name="Brannstrom I.O."/>
            <person name="Guillou S."/>
            <person name="Cros-Aarteil S."/>
            <person name="Calhoun S."/>
            <person name="Haridas S."/>
            <person name="Kuo A."/>
            <person name="Mondo S."/>
            <person name="Pangilinan J."/>
            <person name="Riley R."/>
            <person name="Labutti K."/>
            <person name="Andreopoulos B."/>
            <person name="Lipzen A."/>
            <person name="Chen C."/>
            <person name="Yanf M."/>
            <person name="Daum C."/>
            <person name="Ng V."/>
            <person name="Clum A."/>
            <person name="Steindorff A."/>
            <person name="Ohm R."/>
            <person name="Martin F."/>
            <person name="Silar P."/>
            <person name="Natvig D."/>
            <person name="Lalanne C."/>
            <person name="Gautier V."/>
            <person name="Ament-Velasquez S.L."/>
            <person name="Kruys A."/>
            <person name="Hutchinson M.I."/>
            <person name="Powell A.J."/>
            <person name="Barry K."/>
            <person name="Miller A.N."/>
            <person name="Grigoriev I.V."/>
            <person name="Debuchy R."/>
            <person name="Gladieux P."/>
            <person name="Thoren M.H."/>
            <person name="Johannesson H."/>
        </authorList>
    </citation>
    <scope>NUCLEOTIDE SEQUENCE</scope>
    <source>
        <strain evidence="1">SMH4607-1</strain>
    </source>
</reference>